<feature type="region of interest" description="Disordered" evidence="1">
    <location>
        <begin position="77"/>
        <end position="104"/>
    </location>
</feature>
<feature type="compositionally biased region" description="Basic residues" evidence="1">
    <location>
        <begin position="85"/>
        <end position="100"/>
    </location>
</feature>
<feature type="compositionally biased region" description="Basic residues" evidence="1">
    <location>
        <begin position="35"/>
        <end position="46"/>
    </location>
</feature>
<sequence length="162" mass="18842">MSTSDDEALPESVSFSESRKLFQNKLKEEKESRKAQKKRSVVRKQPSRGQQNKDSCADHAPDTQLFRQAAETAQFKKNKTVFLQKKSRRKTSRKKSKKRTGNTQVMLLRENSKLALKSSASDNPEKFLKQHFYGNRLMRSSRTDANLTRSKQLYLPSPYFYC</sequence>
<organism evidence="2 3">
    <name type="scientific">Galdieria yellowstonensis</name>
    <dbReference type="NCBI Taxonomy" id="3028027"/>
    <lineage>
        <taxon>Eukaryota</taxon>
        <taxon>Rhodophyta</taxon>
        <taxon>Bangiophyceae</taxon>
        <taxon>Galdieriales</taxon>
        <taxon>Galdieriaceae</taxon>
        <taxon>Galdieria</taxon>
    </lineage>
</organism>
<comment type="caution">
    <text evidence="2">The sequence shown here is derived from an EMBL/GenBank/DDBJ whole genome shotgun (WGS) entry which is preliminary data.</text>
</comment>
<protein>
    <submittedName>
        <fullName evidence="2">Uncharacterized protein</fullName>
    </submittedName>
</protein>
<keyword evidence="3" id="KW-1185">Reference proteome</keyword>
<reference evidence="2 3" key="1">
    <citation type="submission" date="2022-07" db="EMBL/GenBank/DDBJ databases">
        <title>Genome-wide signatures of adaptation to extreme environments.</title>
        <authorList>
            <person name="Cho C.H."/>
            <person name="Yoon H.S."/>
        </authorList>
    </citation>
    <scope>NUCLEOTIDE SEQUENCE [LARGE SCALE GENOMIC DNA]</scope>
    <source>
        <strain evidence="2 3">108.79 E11</strain>
    </source>
</reference>
<dbReference type="AlphaFoldDB" id="A0AAV9IDU2"/>
<evidence type="ECO:0000313" key="2">
    <source>
        <dbReference type="EMBL" id="KAK4525527.1"/>
    </source>
</evidence>
<gene>
    <name evidence="2" type="ORF">GAYE_SCF13G3435</name>
</gene>
<accession>A0AAV9IDU2</accession>
<feature type="compositionally biased region" description="Basic and acidic residues" evidence="1">
    <location>
        <begin position="17"/>
        <end position="34"/>
    </location>
</feature>
<evidence type="ECO:0000256" key="1">
    <source>
        <dbReference type="SAM" id="MobiDB-lite"/>
    </source>
</evidence>
<dbReference type="Proteomes" id="UP001300502">
    <property type="component" value="Unassembled WGS sequence"/>
</dbReference>
<name>A0AAV9IDU2_9RHOD</name>
<feature type="region of interest" description="Disordered" evidence="1">
    <location>
        <begin position="1"/>
        <end position="64"/>
    </location>
</feature>
<proteinExistence type="predicted"/>
<evidence type="ECO:0000313" key="3">
    <source>
        <dbReference type="Proteomes" id="UP001300502"/>
    </source>
</evidence>
<dbReference type="EMBL" id="JANCYU010000031">
    <property type="protein sequence ID" value="KAK4525527.1"/>
    <property type="molecule type" value="Genomic_DNA"/>
</dbReference>